<evidence type="ECO:0000256" key="2">
    <source>
        <dbReference type="ARBA" id="ARBA00023242"/>
    </source>
</evidence>
<dbReference type="OrthoDB" id="2015447at2759"/>
<name>A0A9P4IN64_9PEZI</name>
<keyword evidence="2" id="KW-0539">Nucleus</keyword>
<sequence length="580" mass="65365">MASVQSPASAASPARSQFIPPTTKRTNSLGWAKSDCHTCASNSRPCDRRRPRCDACTTAGMTCGGYTQVLKWDPHAFQRNFRQNTVLPESLSKTSKELPKPSTFTFVQDQRNGAKKGRRTRKVAERRRREDTTSQQADDVDEAKDKIMSPVSTPAISTSTQETASPPEPEEDDDVEEVGEPVSTVARLPLGSERRHSDGDAHIKSVIYHFDPTVFQLPRAIREQLSFFKWQFSPITLTYDVRINPWQQCLTQIHEAPFVLDAVVALAKRHRAHLQGEPESLQVLELKDRALCSFASHLKVNGIPCEMGITISLLLIGLDYAETALSDWSIHLRGAYRILESSGGIKLAEYNTQLRSQIAQLIWYDTTAALLSRKGPVFPRTYSEALMSWQVDTEWSLLSLNGYPDIAFLDMYDIAVAASCTSPLPDGHVTRLEMGLWLARFDSVHQNQDKNITALTDCWRLGMLLYCTRVFHQSEASQTKARMLAEEIMWLIHDLPANSATQKQCLLPLFLAGCEMDSFRFRSIAIDFCKRWKDKTGLWLFQSALDLMQLVWASMDENPVKDVWWGDIIKPSSGKAYLLG</sequence>
<comment type="caution">
    <text evidence="4">The sequence shown here is derived from an EMBL/GenBank/DDBJ whole genome shotgun (WGS) entry which is preliminary data.</text>
</comment>
<dbReference type="Proteomes" id="UP000799772">
    <property type="component" value="Unassembled WGS sequence"/>
</dbReference>
<dbReference type="GO" id="GO:0008270">
    <property type="term" value="F:zinc ion binding"/>
    <property type="evidence" value="ECO:0007669"/>
    <property type="project" value="InterPro"/>
</dbReference>
<feature type="compositionally biased region" description="Acidic residues" evidence="3">
    <location>
        <begin position="168"/>
        <end position="179"/>
    </location>
</feature>
<evidence type="ECO:0000256" key="3">
    <source>
        <dbReference type="SAM" id="MobiDB-lite"/>
    </source>
</evidence>
<dbReference type="GO" id="GO:0045944">
    <property type="term" value="P:positive regulation of transcription by RNA polymerase II"/>
    <property type="evidence" value="ECO:0007669"/>
    <property type="project" value="TreeGrafter"/>
</dbReference>
<gene>
    <name evidence="4" type="ORF">NA57DRAFT_52112</name>
</gene>
<reference evidence="4" key="1">
    <citation type="journal article" date="2020" name="Stud. Mycol.">
        <title>101 Dothideomycetes genomes: a test case for predicting lifestyles and emergence of pathogens.</title>
        <authorList>
            <person name="Haridas S."/>
            <person name="Albert R."/>
            <person name="Binder M."/>
            <person name="Bloem J."/>
            <person name="Labutti K."/>
            <person name="Salamov A."/>
            <person name="Andreopoulos B."/>
            <person name="Baker S."/>
            <person name="Barry K."/>
            <person name="Bills G."/>
            <person name="Bluhm B."/>
            <person name="Cannon C."/>
            <person name="Castanera R."/>
            <person name="Culley D."/>
            <person name="Daum C."/>
            <person name="Ezra D."/>
            <person name="Gonzalez J."/>
            <person name="Henrissat B."/>
            <person name="Kuo A."/>
            <person name="Liang C."/>
            <person name="Lipzen A."/>
            <person name="Lutzoni F."/>
            <person name="Magnuson J."/>
            <person name="Mondo S."/>
            <person name="Nolan M."/>
            <person name="Ohm R."/>
            <person name="Pangilinan J."/>
            <person name="Park H.-J."/>
            <person name="Ramirez L."/>
            <person name="Alfaro M."/>
            <person name="Sun H."/>
            <person name="Tritt A."/>
            <person name="Yoshinaga Y."/>
            <person name="Zwiers L.-H."/>
            <person name="Turgeon B."/>
            <person name="Goodwin S."/>
            <person name="Spatafora J."/>
            <person name="Crous P."/>
            <person name="Grigoriev I."/>
        </authorList>
    </citation>
    <scope>NUCLEOTIDE SEQUENCE</scope>
    <source>
        <strain evidence="4">CBS 133067</strain>
    </source>
</reference>
<dbReference type="InterPro" id="IPR021858">
    <property type="entry name" value="Fun_TF"/>
</dbReference>
<feature type="region of interest" description="Disordered" evidence="3">
    <location>
        <begin position="90"/>
        <end position="179"/>
    </location>
</feature>
<evidence type="ECO:0008006" key="6">
    <source>
        <dbReference type="Google" id="ProtNLM"/>
    </source>
</evidence>
<feature type="compositionally biased region" description="Low complexity" evidence="3">
    <location>
        <begin position="1"/>
        <end position="17"/>
    </location>
</feature>
<dbReference type="Pfam" id="PF11951">
    <property type="entry name" value="Fungal_trans_2"/>
    <property type="match status" value="1"/>
</dbReference>
<dbReference type="GO" id="GO:0000981">
    <property type="term" value="F:DNA-binding transcription factor activity, RNA polymerase II-specific"/>
    <property type="evidence" value="ECO:0007669"/>
    <property type="project" value="InterPro"/>
</dbReference>
<evidence type="ECO:0000256" key="1">
    <source>
        <dbReference type="ARBA" id="ARBA00004123"/>
    </source>
</evidence>
<dbReference type="PANTHER" id="PTHR37534:SF51">
    <property type="entry name" value="ACRIFLAVINE SENSITIVITY CONTROL PROTEIN ACR-2"/>
    <property type="match status" value="1"/>
</dbReference>
<dbReference type="SUPFAM" id="SSF57701">
    <property type="entry name" value="Zn2/Cys6 DNA-binding domain"/>
    <property type="match status" value="1"/>
</dbReference>
<evidence type="ECO:0000313" key="5">
    <source>
        <dbReference type="Proteomes" id="UP000799772"/>
    </source>
</evidence>
<feature type="region of interest" description="Disordered" evidence="3">
    <location>
        <begin position="1"/>
        <end position="27"/>
    </location>
</feature>
<dbReference type="GO" id="GO:0005634">
    <property type="term" value="C:nucleus"/>
    <property type="evidence" value="ECO:0007669"/>
    <property type="project" value="UniProtKB-SubCell"/>
</dbReference>
<keyword evidence="5" id="KW-1185">Reference proteome</keyword>
<dbReference type="AlphaFoldDB" id="A0A9P4IN64"/>
<dbReference type="EMBL" id="ML978122">
    <property type="protein sequence ID" value="KAF2102544.1"/>
    <property type="molecule type" value="Genomic_DNA"/>
</dbReference>
<dbReference type="GO" id="GO:0000976">
    <property type="term" value="F:transcription cis-regulatory region binding"/>
    <property type="evidence" value="ECO:0007669"/>
    <property type="project" value="TreeGrafter"/>
</dbReference>
<accession>A0A9P4IN64</accession>
<feature type="compositionally biased region" description="Polar residues" evidence="3">
    <location>
        <begin position="150"/>
        <end position="164"/>
    </location>
</feature>
<dbReference type="PANTHER" id="PTHR37534">
    <property type="entry name" value="TRANSCRIPTIONAL ACTIVATOR PROTEIN UGA3"/>
    <property type="match status" value="1"/>
</dbReference>
<proteinExistence type="predicted"/>
<organism evidence="4 5">
    <name type="scientific">Rhizodiscina lignyota</name>
    <dbReference type="NCBI Taxonomy" id="1504668"/>
    <lineage>
        <taxon>Eukaryota</taxon>
        <taxon>Fungi</taxon>
        <taxon>Dikarya</taxon>
        <taxon>Ascomycota</taxon>
        <taxon>Pezizomycotina</taxon>
        <taxon>Dothideomycetes</taxon>
        <taxon>Pleosporomycetidae</taxon>
        <taxon>Aulographales</taxon>
        <taxon>Rhizodiscinaceae</taxon>
        <taxon>Rhizodiscina</taxon>
    </lineage>
</organism>
<protein>
    <recommendedName>
        <fullName evidence="6">Zn(2)-C6 fungal-type domain-containing protein</fullName>
    </recommendedName>
</protein>
<dbReference type="InterPro" id="IPR036864">
    <property type="entry name" value="Zn2-C6_fun-type_DNA-bd_sf"/>
</dbReference>
<feature type="compositionally biased region" description="Polar residues" evidence="3">
    <location>
        <begin position="102"/>
        <end position="111"/>
    </location>
</feature>
<evidence type="ECO:0000313" key="4">
    <source>
        <dbReference type="EMBL" id="KAF2102544.1"/>
    </source>
</evidence>
<comment type="subcellular location">
    <subcellularLocation>
        <location evidence="1">Nucleus</location>
    </subcellularLocation>
</comment>
<feature type="compositionally biased region" description="Basic residues" evidence="3">
    <location>
        <begin position="113"/>
        <end position="126"/>
    </location>
</feature>